<protein>
    <submittedName>
        <fullName evidence="2">Paraquat-inducible protein A</fullName>
    </submittedName>
</protein>
<dbReference type="InterPro" id="IPR007498">
    <property type="entry name" value="PqiA-like"/>
</dbReference>
<feature type="transmembrane region" description="Helical" evidence="1">
    <location>
        <begin position="59"/>
        <end position="80"/>
    </location>
</feature>
<gene>
    <name evidence="2" type="ORF">DFP90_108119</name>
</gene>
<keyword evidence="1" id="KW-0472">Membrane</keyword>
<dbReference type="AlphaFoldDB" id="A0A3D9HFR9"/>
<dbReference type="Pfam" id="PF04403">
    <property type="entry name" value="PqiA"/>
    <property type="match status" value="1"/>
</dbReference>
<evidence type="ECO:0000313" key="2">
    <source>
        <dbReference type="EMBL" id="RED48101.1"/>
    </source>
</evidence>
<feature type="transmembrane region" description="Helical" evidence="1">
    <location>
        <begin position="151"/>
        <end position="171"/>
    </location>
</feature>
<proteinExistence type="predicted"/>
<dbReference type="OrthoDB" id="5291921at2"/>
<keyword evidence="3" id="KW-1185">Reference proteome</keyword>
<sequence length="218" mass="24550">METVLALEKLESYTDRYIACHECDLVHPVRRLLDGEIAACGRCGAVLYQQRRNSMDRSLAFALTGLILFIAANMFPLLTFEMEGREQSNRLIDGSLAFWKSGYWELGLLVFISSVAVPFFSLISILYVLLPLKFSRIPKGFVYAVRSIEWLKPWAMSEVFILGIIVAFVKLTDFATVTPGPSMAAFVGMVIAITLANVTLDDRVIWRLEEDIRTGNEL</sequence>
<dbReference type="EMBL" id="QRDW01000008">
    <property type="protein sequence ID" value="RED48101.1"/>
    <property type="molecule type" value="Genomic_DNA"/>
</dbReference>
<evidence type="ECO:0000256" key="1">
    <source>
        <dbReference type="SAM" id="Phobius"/>
    </source>
</evidence>
<keyword evidence="1" id="KW-1133">Transmembrane helix</keyword>
<comment type="caution">
    <text evidence="2">The sequence shown here is derived from an EMBL/GenBank/DDBJ whole genome shotgun (WGS) entry which is preliminary data.</text>
</comment>
<feature type="transmembrane region" description="Helical" evidence="1">
    <location>
        <begin position="183"/>
        <end position="200"/>
    </location>
</feature>
<feature type="transmembrane region" description="Helical" evidence="1">
    <location>
        <begin position="106"/>
        <end position="130"/>
    </location>
</feature>
<keyword evidence="1" id="KW-0812">Transmembrane</keyword>
<name>A0A3D9HFR9_9PROT</name>
<organism evidence="2 3">
    <name type="scientific">Aestuariispira insulae</name>
    <dbReference type="NCBI Taxonomy" id="1461337"/>
    <lineage>
        <taxon>Bacteria</taxon>
        <taxon>Pseudomonadati</taxon>
        <taxon>Pseudomonadota</taxon>
        <taxon>Alphaproteobacteria</taxon>
        <taxon>Rhodospirillales</taxon>
        <taxon>Kiloniellaceae</taxon>
        <taxon>Aestuariispira</taxon>
    </lineage>
</organism>
<dbReference type="RefSeq" id="WP_115937724.1">
    <property type="nucleotide sequence ID" value="NZ_QRDW01000008.1"/>
</dbReference>
<evidence type="ECO:0000313" key="3">
    <source>
        <dbReference type="Proteomes" id="UP000256845"/>
    </source>
</evidence>
<reference evidence="2 3" key="1">
    <citation type="submission" date="2018-07" db="EMBL/GenBank/DDBJ databases">
        <title>Genomic Encyclopedia of Type Strains, Phase III (KMG-III): the genomes of soil and plant-associated and newly described type strains.</title>
        <authorList>
            <person name="Whitman W."/>
        </authorList>
    </citation>
    <scope>NUCLEOTIDE SEQUENCE [LARGE SCALE GENOMIC DNA]</scope>
    <source>
        <strain evidence="2 3">CECT 8488</strain>
    </source>
</reference>
<accession>A0A3D9HFR9</accession>
<dbReference type="Proteomes" id="UP000256845">
    <property type="component" value="Unassembled WGS sequence"/>
</dbReference>